<sequence>MLLNARKHVLMRRIPGISSKLPVDPYGSVAHVARGSFWISRKEHSRGYATALFAVLRNPHP</sequence>
<protein>
    <submittedName>
        <fullName evidence="1">Uncharacterized protein</fullName>
    </submittedName>
</protein>
<proteinExistence type="predicted"/>
<evidence type="ECO:0000313" key="1">
    <source>
        <dbReference type="EMBL" id="DAF89957.1"/>
    </source>
</evidence>
<dbReference type="EMBL" id="BK016018">
    <property type="protein sequence ID" value="DAF89957.1"/>
    <property type="molecule type" value="Genomic_DNA"/>
</dbReference>
<name>A0A8S5U6B2_9CAUD</name>
<accession>A0A8S5U6B2</accession>
<organism evidence="1">
    <name type="scientific">Siphoviridae sp. ctwHj1</name>
    <dbReference type="NCBI Taxonomy" id="2825727"/>
    <lineage>
        <taxon>Viruses</taxon>
        <taxon>Duplodnaviria</taxon>
        <taxon>Heunggongvirae</taxon>
        <taxon>Uroviricota</taxon>
        <taxon>Caudoviricetes</taxon>
    </lineage>
</organism>
<reference evidence="1" key="1">
    <citation type="journal article" date="2021" name="Proc. Natl. Acad. Sci. U.S.A.">
        <title>A Catalog of Tens of Thousands of Viruses from Human Metagenomes Reveals Hidden Associations with Chronic Diseases.</title>
        <authorList>
            <person name="Tisza M.J."/>
            <person name="Buck C.B."/>
        </authorList>
    </citation>
    <scope>NUCLEOTIDE SEQUENCE</scope>
    <source>
        <strain evidence="1">CtwHj1</strain>
    </source>
</reference>